<dbReference type="Pfam" id="PF00201">
    <property type="entry name" value="UDPGT"/>
    <property type="match status" value="1"/>
</dbReference>
<evidence type="ECO:0008006" key="6">
    <source>
        <dbReference type="Google" id="ProtNLM"/>
    </source>
</evidence>
<dbReference type="InterPro" id="IPR050271">
    <property type="entry name" value="UDP-glycosyltransferase"/>
</dbReference>
<keyword evidence="3" id="KW-0472">Membrane</keyword>
<comment type="caution">
    <text evidence="4">The sequence shown here is derived from an EMBL/GenBank/DDBJ whole genome shotgun (WGS) entry which is preliminary data.</text>
</comment>
<dbReference type="EMBL" id="CABFNS010000755">
    <property type="protein sequence ID" value="VUC26737.1"/>
    <property type="molecule type" value="Genomic_DNA"/>
</dbReference>
<keyword evidence="2" id="KW-0808">Transferase</keyword>
<proteinExistence type="predicted"/>
<evidence type="ECO:0000313" key="5">
    <source>
        <dbReference type="Proteomes" id="UP000766486"/>
    </source>
</evidence>
<keyword evidence="3" id="KW-0812">Transmembrane</keyword>
<sequence length="559" mass="62839">MENESEQRVILALVTTGGFTHAAPVLDVCQALAKRGHTVDFATLDGQEKWAKNYPFIRRVHSLGPGPTAEQYRKHWNRMQKHDAKKGVGSEMWESKYLWDSFLPVTYKGLRKVCVNPETRPSFIIADFFAELAAKDMMAELEIPIAIMWPQMPFLLAPASYIPGQPGFQAVISTTSENASLMSRLRNELVMVCAIPSFLLWLGWFTALRKKAGVRYPNPARLTAGSRRVCLVLVNSFFGLETPKDLLPLMAPVGPILADEYPSLDEAHGSFLDSHHRTAYVALGTHINLSKDTFDKLFCGLIQSLGSGHIDGIIWSLPALTRESLDRKQQLEVDGELFSLGDMLDNKSRSVFFPTYSPQRAVLDHKNTAIFLTHGGGSSANEVAYHGKPVLVIPFMFDQLCNAVRLEEAGVGLRLDKFDFTREEVASKVSRIAEDEDGSFARNVLRLHRIAHVAARRKHLAADMIEEVLYDDELRRGDNKGTKIRPMHLETADVRLSWFKKNNWDLYLFALGTFVGLPLASAYGLYKFANVRGARQSTELISHVLFRRKEIVSSMIFQK</sequence>
<reference evidence="4 5" key="1">
    <citation type="submission" date="2019-06" db="EMBL/GenBank/DDBJ databases">
        <authorList>
            <person name="Broberg M."/>
        </authorList>
    </citation>
    <scope>NUCLEOTIDE SEQUENCE [LARGE SCALE GENOMIC DNA]</scope>
</reference>
<keyword evidence="1" id="KW-0328">Glycosyltransferase</keyword>
<dbReference type="Gene3D" id="3.40.50.2000">
    <property type="entry name" value="Glycogen Phosphorylase B"/>
    <property type="match status" value="2"/>
</dbReference>
<accession>A0ABY6UA43</accession>
<organism evidence="4 5">
    <name type="scientific">Bionectria ochroleuca</name>
    <name type="common">Gliocladium roseum</name>
    <dbReference type="NCBI Taxonomy" id="29856"/>
    <lineage>
        <taxon>Eukaryota</taxon>
        <taxon>Fungi</taxon>
        <taxon>Dikarya</taxon>
        <taxon>Ascomycota</taxon>
        <taxon>Pezizomycotina</taxon>
        <taxon>Sordariomycetes</taxon>
        <taxon>Hypocreomycetidae</taxon>
        <taxon>Hypocreales</taxon>
        <taxon>Bionectriaceae</taxon>
        <taxon>Clonostachys</taxon>
    </lineage>
</organism>
<dbReference type="Proteomes" id="UP000766486">
    <property type="component" value="Unassembled WGS sequence"/>
</dbReference>
<dbReference type="InterPro" id="IPR002213">
    <property type="entry name" value="UDP_glucos_trans"/>
</dbReference>
<evidence type="ECO:0000256" key="2">
    <source>
        <dbReference type="ARBA" id="ARBA00022679"/>
    </source>
</evidence>
<gene>
    <name evidence="4" type="ORF">CLO192961_LOCUS194087</name>
</gene>
<dbReference type="PANTHER" id="PTHR48043">
    <property type="entry name" value="EG:EG0003.4 PROTEIN-RELATED"/>
    <property type="match status" value="1"/>
</dbReference>
<evidence type="ECO:0000313" key="4">
    <source>
        <dbReference type="EMBL" id="VUC26737.1"/>
    </source>
</evidence>
<dbReference type="SUPFAM" id="SSF53756">
    <property type="entry name" value="UDP-Glycosyltransferase/glycogen phosphorylase"/>
    <property type="match status" value="1"/>
</dbReference>
<evidence type="ECO:0000256" key="3">
    <source>
        <dbReference type="SAM" id="Phobius"/>
    </source>
</evidence>
<protein>
    <recommendedName>
        <fullName evidence="6">UDP-glycosyltransferases domain-containing protein</fullName>
    </recommendedName>
</protein>
<feature type="transmembrane region" description="Helical" evidence="3">
    <location>
        <begin position="506"/>
        <end position="526"/>
    </location>
</feature>
<name>A0ABY6UA43_BIOOC</name>
<feature type="transmembrane region" description="Helical" evidence="3">
    <location>
        <begin position="189"/>
        <end position="208"/>
    </location>
</feature>
<keyword evidence="3" id="KW-1133">Transmembrane helix</keyword>
<dbReference type="PANTHER" id="PTHR48043:SF145">
    <property type="entry name" value="FI06409P-RELATED"/>
    <property type="match status" value="1"/>
</dbReference>
<evidence type="ECO:0000256" key="1">
    <source>
        <dbReference type="ARBA" id="ARBA00022676"/>
    </source>
</evidence>
<dbReference type="CDD" id="cd03784">
    <property type="entry name" value="GT1_Gtf-like"/>
    <property type="match status" value="1"/>
</dbReference>
<keyword evidence="5" id="KW-1185">Reference proteome</keyword>